<proteinExistence type="predicted"/>
<name>A0A218MLJ7_9VIRU</name>
<dbReference type="EMBL" id="KY052815">
    <property type="protein sequence ID" value="ASF00131.1"/>
    <property type="molecule type" value="Genomic_DNA"/>
</dbReference>
<organism evidence="1">
    <name type="scientific">uncultured virus</name>
    <dbReference type="NCBI Taxonomy" id="340016"/>
    <lineage>
        <taxon>Viruses</taxon>
        <taxon>environmental samples</taxon>
    </lineage>
</organism>
<dbReference type="InterPro" id="IPR056418">
    <property type="entry name" value="Phage_tail_terminator_p142"/>
</dbReference>
<evidence type="ECO:0000313" key="1">
    <source>
        <dbReference type="EMBL" id="ASF00131.1"/>
    </source>
</evidence>
<reference evidence="1" key="2">
    <citation type="journal article" date="2017" name="Nat. Commun.">
        <title>Single-virus genomics reveals hidden cosmopolitan and abundant viruses.</title>
        <authorList>
            <person name="Martinez-Hernandez F."/>
            <person name="Fornas O."/>
            <person name="Lluesma Gomez M."/>
            <person name="Bolduc B."/>
            <person name="de la Cruz Pena M.J."/>
            <person name="Martinez J.M."/>
            <person name="Anton J."/>
            <person name="Gasol J.M."/>
            <person name="Rosselli R."/>
            <person name="Rodriguez-Valera F."/>
            <person name="Sullivan M.B."/>
            <person name="Acinas S.G."/>
            <person name="Martinez-Garcia M."/>
        </authorList>
    </citation>
    <scope>NUCLEOTIDE SEQUENCE</scope>
</reference>
<dbReference type="Pfam" id="PF23818">
    <property type="entry name" value="Phage_tail_terminator_7"/>
    <property type="match status" value="1"/>
</dbReference>
<sequence>MVSRTKRKKVIDAIVDKLKGIDGNHPYNSNVFDNVAGRLKFLDEIEQYPSLCVVAGDEFREYLPDQFKWRLLDITIRAYVNDNNDVQETLALLLEDIERVIDDNDSLVYDDTVSPSLSTTSLTIGSISTDEGVIAPLGIGEMTLRVRY</sequence>
<accession>A0A218MLJ7</accession>
<protein>
    <submittedName>
        <fullName evidence="1">Uncharacterized protein</fullName>
    </submittedName>
</protein>
<reference evidence="1" key="1">
    <citation type="submission" date="2016-10" db="EMBL/GenBank/DDBJ databases">
        <authorList>
            <person name="Varghese N."/>
        </authorList>
    </citation>
    <scope>NUCLEOTIDE SEQUENCE</scope>
</reference>